<feature type="domain" description="R" evidence="9">
    <location>
        <begin position="194"/>
        <end position="211"/>
    </location>
</feature>
<dbReference type="InterPro" id="IPR005333">
    <property type="entry name" value="Transcription_factor_TCP"/>
</dbReference>
<dbReference type="GO" id="GO:0003700">
    <property type="term" value="F:DNA-binding transcription factor activity"/>
    <property type="evidence" value="ECO:0007669"/>
    <property type="project" value="InterPro"/>
</dbReference>
<dbReference type="PROSITE" id="PS51370">
    <property type="entry name" value="R"/>
    <property type="match status" value="1"/>
</dbReference>
<dbReference type="Proteomes" id="UP000298416">
    <property type="component" value="Unassembled WGS sequence"/>
</dbReference>
<evidence type="ECO:0000256" key="2">
    <source>
        <dbReference type="ARBA" id="ARBA00022473"/>
    </source>
</evidence>
<reference evidence="10" key="2">
    <citation type="submission" date="2020-08" db="EMBL/GenBank/DDBJ databases">
        <title>Plant Genome Project.</title>
        <authorList>
            <person name="Zhang R.-G."/>
        </authorList>
    </citation>
    <scope>NUCLEOTIDE SEQUENCE</scope>
    <source>
        <strain evidence="10">Huo1</strain>
        <tissue evidence="10">Leaf</tissue>
    </source>
</reference>
<dbReference type="OrthoDB" id="1896834at2759"/>
<dbReference type="Pfam" id="PF03634">
    <property type="entry name" value="TCP"/>
    <property type="match status" value="1"/>
</dbReference>
<sequence length="301" mass="33740">MFPSTNCNNPFDESLLTIRPSPSPPSPFTSSSHQNPTPKLDDDALLFNFPSPFLDEQESPLNQIFLRPLVHHNLVKSKIEDQIPTAAAAPPPRRRAGKKDRHSKICTAQGIRDRRMRLSLQAARKFFDLQDMLGYDKASKTIEWLFAQSSEAIKELAHVKSESFLSECEDLSGIEEISSSAVIPFPDKASSSAKALREKARARARRRTQEKMLVKRLRVAGDCFTPNPSIPIDEIRVSEELGMVENFWGDSISDYQCAVSDPSLVGFLGNWDVLSSERFHFSVGNQVSFAGNLDLVFSEFH</sequence>
<evidence type="ECO:0000256" key="6">
    <source>
        <dbReference type="ARBA" id="ARBA00023242"/>
    </source>
</evidence>
<feature type="domain" description="TCP" evidence="8">
    <location>
        <begin position="98"/>
        <end position="156"/>
    </location>
</feature>
<dbReference type="PANTHER" id="PTHR31072:SF87">
    <property type="entry name" value="TRANSCRIPTION FACTOR TCP12"/>
    <property type="match status" value="1"/>
</dbReference>
<keyword evidence="5" id="KW-0804">Transcription</keyword>
<evidence type="ECO:0000256" key="4">
    <source>
        <dbReference type="ARBA" id="ARBA00023125"/>
    </source>
</evidence>
<dbReference type="GO" id="GO:0005634">
    <property type="term" value="C:nucleus"/>
    <property type="evidence" value="ECO:0007669"/>
    <property type="project" value="UniProtKB-SubCell"/>
</dbReference>
<accession>A0A8X8X2J0</accession>
<dbReference type="InterPro" id="IPR017887">
    <property type="entry name" value="TF_TCP_subgr"/>
</dbReference>
<dbReference type="InterPro" id="IPR017888">
    <property type="entry name" value="CYC/TB1_R_domain"/>
</dbReference>
<name>A0A8X8X2J0_SALSN</name>
<dbReference type="EMBL" id="PNBA02000012">
    <property type="protein sequence ID" value="KAG6405578.1"/>
    <property type="molecule type" value="Genomic_DNA"/>
</dbReference>
<evidence type="ECO:0000313" key="10">
    <source>
        <dbReference type="EMBL" id="KAG6405578.1"/>
    </source>
</evidence>
<keyword evidence="2" id="KW-0217">Developmental protein</keyword>
<dbReference type="GO" id="GO:2000032">
    <property type="term" value="P:regulation of secondary shoot formation"/>
    <property type="evidence" value="ECO:0007669"/>
    <property type="project" value="TreeGrafter"/>
</dbReference>
<organism evidence="10">
    <name type="scientific">Salvia splendens</name>
    <name type="common">Scarlet sage</name>
    <dbReference type="NCBI Taxonomy" id="180675"/>
    <lineage>
        <taxon>Eukaryota</taxon>
        <taxon>Viridiplantae</taxon>
        <taxon>Streptophyta</taxon>
        <taxon>Embryophyta</taxon>
        <taxon>Tracheophyta</taxon>
        <taxon>Spermatophyta</taxon>
        <taxon>Magnoliopsida</taxon>
        <taxon>eudicotyledons</taxon>
        <taxon>Gunneridae</taxon>
        <taxon>Pentapetalae</taxon>
        <taxon>asterids</taxon>
        <taxon>lamiids</taxon>
        <taxon>Lamiales</taxon>
        <taxon>Lamiaceae</taxon>
        <taxon>Nepetoideae</taxon>
        <taxon>Mentheae</taxon>
        <taxon>Salviinae</taxon>
        <taxon>Salvia</taxon>
        <taxon>Salvia subgen. Calosphace</taxon>
        <taxon>core Calosphace</taxon>
    </lineage>
</organism>
<comment type="subcellular location">
    <subcellularLocation>
        <location evidence="1">Nucleus</location>
    </subcellularLocation>
</comment>
<dbReference type="PANTHER" id="PTHR31072">
    <property type="entry name" value="TRANSCRIPTION FACTOR TCP4-RELATED"/>
    <property type="match status" value="1"/>
</dbReference>
<reference evidence="10" key="1">
    <citation type="submission" date="2018-01" db="EMBL/GenBank/DDBJ databases">
        <authorList>
            <person name="Mao J.F."/>
        </authorList>
    </citation>
    <scope>NUCLEOTIDE SEQUENCE</scope>
    <source>
        <strain evidence="10">Huo1</strain>
        <tissue evidence="10">Leaf</tissue>
    </source>
</reference>
<dbReference type="GO" id="GO:0043565">
    <property type="term" value="F:sequence-specific DNA binding"/>
    <property type="evidence" value="ECO:0007669"/>
    <property type="project" value="TreeGrafter"/>
</dbReference>
<feature type="compositionally biased region" description="Basic residues" evidence="7">
    <location>
        <begin position="92"/>
        <end position="103"/>
    </location>
</feature>
<dbReference type="PROSITE" id="PS51369">
    <property type="entry name" value="TCP"/>
    <property type="match status" value="1"/>
</dbReference>
<evidence type="ECO:0000256" key="7">
    <source>
        <dbReference type="SAM" id="MobiDB-lite"/>
    </source>
</evidence>
<feature type="region of interest" description="Disordered" evidence="7">
    <location>
        <begin position="83"/>
        <end position="103"/>
    </location>
</feature>
<keyword evidence="4" id="KW-0238">DNA-binding</keyword>
<evidence type="ECO:0000259" key="8">
    <source>
        <dbReference type="PROSITE" id="PS51369"/>
    </source>
</evidence>
<keyword evidence="11" id="KW-1185">Reference proteome</keyword>
<gene>
    <name evidence="10" type="ORF">SASPL_133169</name>
</gene>
<proteinExistence type="predicted"/>
<evidence type="ECO:0000313" key="11">
    <source>
        <dbReference type="Proteomes" id="UP000298416"/>
    </source>
</evidence>
<feature type="region of interest" description="Disordered" evidence="7">
    <location>
        <begin position="1"/>
        <end position="41"/>
    </location>
</feature>
<feature type="compositionally biased region" description="Polar residues" evidence="7">
    <location>
        <begin position="1"/>
        <end position="11"/>
    </location>
</feature>
<keyword evidence="3" id="KW-0805">Transcription regulation</keyword>
<evidence type="ECO:0000259" key="9">
    <source>
        <dbReference type="PROSITE" id="PS51370"/>
    </source>
</evidence>
<protein>
    <submittedName>
        <fullName evidence="10">Uncharacterized protein</fullName>
    </submittedName>
</protein>
<dbReference type="AlphaFoldDB" id="A0A8X8X2J0"/>
<comment type="caution">
    <text evidence="10">The sequence shown here is derived from an EMBL/GenBank/DDBJ whole genome shotgun (WGS) entry which is preliminary data.</text>
</comment>
<evidence type="ECO:0000256" key="5">
    <source>
        <dbReference type="ARBA" id="ARBA00023163"/>
    </source>
</evidence>
<evidence type="ECO:0000256" key="1">
    <source>
        <dbReference type="ARBA" id="ARBA00004123"/>
    </source>
</evidence>
<keyword evidence="6" id="KW-0539">Nucleus</keyword>
<evidence type="ECO:0000256" key="3">
    <source>
        <dbReference type="ARBA" id="ARBA00023015"/>
    </source>
</evidence>